<dbReference type="InterPro" id="IPR011051">
    <property type="entry name" value="RmlC_Cupin_sf"/>
</dbReference>
<dbReference type="Proteomes" id="UP000078512">
    <property type="component" value="Unassembled WGS sequence"/>
</dbReference>
<proteinExistence type="predicted"/>
<keyword evidence="2" id="KW-1185">Reference proteome</keyword>
<protein>
    <submittedName>
        <fullName evidence="1">Uncharacterized protein</fullName>
    </submittedName>
</protein>
<dbReference type="EMBL" id="KV442090">
    <property type="protein sequence ID" value="OAQ24626.1"/>
    <property type="molecule type" value="Genomic_DNA"/>
</dbReference>
<evidence type="ECO:0000313" key="1">
    <source>
        <dbReference type="EMBL" id="OAQ24626.1"/>
    </source>
</evidence>
<name>A0A197JJE4_9FUNG</name>
<dbReference type="InterPro" id="IPR014710">
    <property type="entry name" value="RmlC-like_jellyroll"/>
</dbReference>
<dbReference type="SUPFAM" id="SSF51182">
    <property type="entry name" value="RmlC-like cupins"/>
    <property type="match status" value="1"/>
</dbReference>
<sequence length="77" mass="8994">MLDKLSVDKNGGFPDHLHRNFETATYMLESQKQHRDFTESDLGLETEVNALHNLLLPQDGANTVRIQKRMKKRILWC</sequence>
<organism evidence="1 2">
    <name type="scientific">Linnemannia elongata AG-77</name>
    <dbReference type="NCBI Taxonomy" id="1314771"/>
    <lineage>
        <taxon>Eukaryota</taxon>
        <taxon>Fungi</taxon>
        <taxon>Fungi incertae sedis</taxon>
        <taxon>Mucoromycota</taxon>
        <taxon>Mortierellomycotina</taxon>
        <taxon>Mortierellomycetes</taxon>
        <taxon>Mortierellales</taxon>
        <taxon>Mortierellaceae</taxon>
        <taxon>Linnemannia</taxon>
    </lineage>
</organism>
<accession>A0A197JJE4</accession>
<evidence type="ECO:0000313" key="2">
    <source>
        <dbReference type="Proteomes" id="UP000078512"/>
    </source>
</evidence>
<dbReference type="AlphaFoldDB" id="A0A197JJE4"/>
<gene>
    <name evidence="1" type="ORF">K457DRAFT_23866</name>
</gene>
<reference evidence="1 2" key="1">
    <citation type="submission" date="2016-05" db="EMBL/GenBank/DDBJ databases">
        <title>Genome sequencing reveals origins of a unique bacterial endosymbiosis in the earliest lineages of terrestrial Fungi.</title>
        <authorList>
            <consortium name="DOE Joint Genome Institute"/>
            <person name="Uehling J."/>
            <person name="Gryganskyi A."/>
            <person name="Hameed K."/>
            <person name="Tschaplinski T."/>
            <person name="Misztal P."/>
            <person name="Wu S."/>
            <person name="Desiro A."/>
            <person name="Vande Pol N."/>
            <person name="Du Z.-Y."/>
            <person name="Zienkiewicz A."/>
            <person name="Zienkiewicz K."/>
            <person name="Morin E."/>
            <person name="Tisserant E."/>
            <person name="Splivallo R."/>
            <person name="Hainaut M."/>
            <person name="Henrissat B."/>
            <person name="Ohm R."/>
            <person name="Kuo A."/>
            <person name="Yan J."/>
            <person name="Lipzen A."/>
            <person name="Nolan M."/>
            <person name="Labutti K."/>
            <person name="Barry K."/>
            <person name="Goldstein A."/>
            <person name="Labbe J."/>
            <person name="Schadt C."/>
            <person name="Tuskan G."/>
            <person name="Grigoriev I."/>
            <person name="Martin F."/>
            <person name="Vilgalys R."/>
            <person name="Bonito G."/>
        </authorList>
    </citation>
    <scope>NUCLEOTIDE SEQUENCE [LARGE SCALE GENOMIC DNA]</scope>
    <source>
        <strain evidence="1 2">AG-77</strain>
    </source>
</reference>
<dbReference type="OrthoDB" id="198735at2759"/>
<dbReference type="Gene3D" id="2.60.120.10">
    <property type="entry name" value="Jelly Rolls"/>
    <property type="match status" value="1"/>
</dbReference>